<comment type="caution">
    <text evidence="1">The sequence shown here is derived from an EMBL/GenBank/DDBJ whole genome shotgun (WGS) entry which is preliminary data.</text>
</comment>
<evidence type="ECO:0000313" key="1">
    <source>
        <dbReference type="EMBL" id="RYC12485.1"/>
    </source>
</evidence>
<dbReference type="EMBL" id="SDWV01000006">
    <property type="protein sequence ID" value="RYC12485.1"/>
    <property type="molecule type" value="Genomic_DNA"/>
</dbReference>
<protein>
    <recommendedName>
        <fullName evidence="3">GNAT family N-acetyltransferase</fullName>
    </recommendedName>
</protein>
<organism evidence="1 2">
    <name type="scientific">Nocardioides zhouii</name>
    <dbReference type="NCBI Taxonomy" id="1168729"/>
    <lineage>
        <taxon>Bacteria</taxon>
        <taxon>Bacillati</taxon>
        <taxon>Actinomycetota</taxon>
        <taxon>Actinomycetes</taxon>
        <taxon>Propionibacteriales</taxon>
        <taxon>Nocardioidaceae</taxon>
        <taxon>Nocardioides</taxon>
    </lineage>
</organism>
<evidence type="ECO:0008006" key="3">
    <source>
        <dbReference type="Google" id="ProtNLM"/>
    </source>
</evidence>
<proteinExistence type="predicted"/>
<sequence>MTDLDPEWRPLTTRKEARVLESFTCTDDHPRTPGGRKLPHDRRWEWEAQRHLRQTSQLLQEGDLLLAGLRSSEVVAAAHLQFDPTNEVLQLFVAAAGVALAGRRQGGNLADQMLAAILAEGLHRATGLRCANLVLTGKIHTRNTPSQLMVQRAGWEPYDAPSSDYQAWGLIVPLST</sequence>
<reference evidence="1 2" key="1">
    <citation type="submission" date="2019-01" db="EMBL/GenBank/DDBJ databases">
        <title>Novel species of Nocardioides.</title>
        <authorList>
            <person name="Liu Q."/>
            <person name="X Y.-H."/>
        </authorList>
    </citation>
    <scope>NUCLEOTIDE SEQUENCE [LARGE SCALE GENOMIC DNA]</scope>
    <source>
        <strain evidence="1 2">HLT2-9</strain>
    </source>
</reference>
<accession>A0A4Q2T1I5</accession>
<dbReference type="Proteomes" id="UP000291101">
    <property type="component" value="Unassembled WGS sequence"/>
</dbReference>
<keyword evidence="2" id="KW-1185">Reference proteome</keyword>
<evidence type="ECO:0000313" key="2">
    <source>
        <dbReference type="Proteomes" id="UP000291101"/>
    </source>
</evidence>
<gene>
    <name evidence="1" type="ORF">EUA94_07375</name>
</gene>
<name>A0A4Q2T1I5_9ACTN</name>
<dbReference type="Gene3D" id="3.40.630.30">
    <property type="match status" value="1"/>
</dbReference>
<dbReference type="OrthoDB" id="5126313at2"/>
<dbReference type="AlphaFoldDB" id="A0A4Q2T1I5"/>
<dbReference type="RefSeq" id="WP_129426221.1">
    <property type="nucleotide sequence ID" value="NZ_SDWV01000006.1"/>
</dbReference>